<protein>
    <recommendedName>
        <fullName evidence="2">UPF0301 protein SAMN05421795_101747</fullName>
    </recommendedName>
</protein>
<keyword evidence="4" id="KW-1185">Reference proteome</keyword>
<dbReference type="Gene3D" id="3.40.1740.10">
    <property type="entry name" value="VC0467-like"/>
    <property type="match status" value="1"/>
</dbReference>
<name>A0A1N7KA01_9RHOB</name>
<accession>A0A1N7KA01</accession>
<dbReference type="AlphaFoldDB" id="A0A1N7KA01"/>
<dbReference type="GO" id="GO:0005829">
    <property type="term" value="C:cytosol"/>
    <property type="evidence" value="ECO:0007669"/>
    <property type="project" value="TreeGrafter"/>
</dbReference>
<dbReference type="RefSeq" id="WP_076363526.1">
    <property type="nucleotide sequence ID" value="NZ_FTOM01000001.1"/>
</dbReference>
<evidence type="ECO:0000313" key="3">
    <source>
        <dbReference type="EMBL" id="SIS58417.1"/>
    </source>
</evidence>
<dbReference type="Pfam" id="PF02622">
    <property type="entry name" value="DUF179"/>
    <property type="match status" value="1"/>
</dbReference>
<dbReference type="HAMAP" id="MF_00758">
    <property type="entry name" value="UPF0301"/>
    <property type="match status" value="1"/>
</dbReference>
<dbReference type="InterPro" id="IPR003774">
    <property type="entry name" value="AlgH-like"/>
</dbReference>
<proteinExistence type="inferred from homology"/>
<evidence type="ECO:0000256" key="2">
    <source>
        <dbReference type="HAMAP-Rule" id="MF_00758"/>
    </source>
</evidence>
<gene>
    <name evidence="3" type="ORF">SAMN05421795_101747</name>
</gene>
<dbReference type="SUPFAM" id="SSF143456">
    <property type="entry name" value="VC0467-like"/>
    <property type="match status" value="1"/>
</dbReference>
<evidence type="ECO:0000313" key="4">
    <source>
        <dbReference type="Proteomes" id="UP000186098"/>
    </source>
</evidence>
<dbReference type="PANTHER" id="PTHR30327">
    <property type="entry name" value="UNCHARACTERIZED PROTEIN YQGE"/>
    <property type="match status" value="1"/>
</dbReference>
<dbReference type="Proteomes" id="UP000186098">
    <property type="component" value="Unassembled WGS sequence"/>
</dbReference>
<dbReference type="OrthoDB" id="9807486at2"/>
<reference evidence="4" key="1">
    <citation type="submission" date="2017-01" db="EMBL/GenBank/DDBJ databases">
        <authorList>
            <person name="Varghese N."/>
            <person name="Submissions S."/>
        </authorList>
    </citation>
    <scope>NUCLEOTIDE SEQUENCE [LARGE SCALE GENOMIC DNA]</scope>
    <source>
        <strain evidence="4">DSM 18714</strain>
    </source>
</reference>
<organism evidence="3 4">
    <name type="scientific">Phaeovulum vinaykumarii</name>
    <dbReference type="NCBI Taxonomy" id="407234"/>
    <lineage>
        <taxon>Bacteria</taxon>
        <taxon>Pseudomonadati</taxon>
        <taxon>Pseudomonadota</taxon>
        <taxon>Alphaproteobacteria</taxon>
        <taxon>Rhodobacterales</taxon>
        <taxon>Paracoccaceae</taxon>
        <taxon>Phaeovulum</taxon>
    </lineage>
</organism>
<comment type="similarity">
    <text evidence="1 2">Belongs to the UPF0301 (AlgH) family.</text>
</comment>
<dbReference type="STRING" id="407234.SAMN05421795_101747"/>
<sequence>MDLSGKFLIAMPGMGDPRFAHSVVLICAHSEAGAMGVIVNKPGLVHDGPEGFAELLEQLDIPAGPGVQRVPVQYGGPVEPGRGFVLHSGEWFHREGTMWLGADLAMTSTRDILVDLGQGQGPSRALLALGYAGWGPGQLEAEILENGWLTADADTELVFQPGTDGKWDAALRALGIDPVTLSAAAGHA</sequence>
<evidence type="ECO:0000256" key="1">
    <source>
        <dbReference type="ARBA" id="ARBA00009600"/>
    </source>
</evidence>
<dbReference type="PANTHER" id="PTHR30327:SF1">
    <property type="entry name" value="UPF0301 PROTEIN YQGE"/>
    <property type="match status" value="1"/>
</dbReference>
<dbReference type="EMBL" id="FTOM01000001">
    <property type="protein sequence ID" value="SIS58417.1"/>
    <property type="molecule type" value="Genomic_DNA"/>
</dbReference>